<dbReference type="RefSeq" id="WP_097156793.1">
    <property type="nucleotide sequence ID" value="NZ_JBEPMQ010000012.1"/>
</dbReference>
<dbReference type="AlphaFoldDB" id="A0A285CHH9"/>
<evidence type="ECO:0000313" key="6">
    <source>
        <dbReference type="EMBL" id="SNX66959.1"/>
    </source>
</evidence>
<keyword evidence="7" id="KW-1185">Reference proteome</keyword>
<feature type="active site" evidence="4">
    <location>
        <position position="14"/>
    </location>
</feature>
<comment type="similarity">
    <text evidence="1">Belongs to the low molecular weight phosphotyrosine protein phosphatase family.</text>
</comment>
<dbReference type="PRINTS" id="PR00719">
    <property type="entry name" value="LMWPTPASE"/>
</dbReference>
<feature type="domain" description="Phosphotyrosine protein phosphatase I" evidence="5">
    <location>
        <begin position="2"/>
        <end position="138"/>
    </location>
</feature>
<reference evidence="6 7" key="1">
    <citation type="submission" date="2017-08" db="EMBL/GenBank/DDBJ databases">
        <authorList>
            <person name="de Groot N.N."/>
        </authorList>
    </citation>
    <scope>NUCLEOTIDE SEQUENCE [LARGE SCALE GENOMIC DNA]</scope>
    <source>
        <strain evidence="6 7">JC228</strain>
    </source>
</reference>
<evidence type="ECO:0000256" key="1">
    <source>
        <dbReference type="ARBA" id="ARBA00011063"/>
    </source>
</evidence>
<dbReference type="CDD" id="cd16344">
    <property type="entry name" value="LMWPAP"/>
    <property type="match status" value="1"/>
</dbReference>
<sequence>MKRLLFVCTGNTCRSPMAAAIMNQLGIEAKSAGIFAAAGSDATPQTKQVLSENDILYHHSSQPVTPEILDWATHILTMTESHKGHLLHRYPSVQNKTFTIKEFADEMGDVIDPYGGSVYEYRQTFSELNELLKKVVKKLENEA</sequence>
<dbReference type="InterPro" id="IPR017867">
    <property type="entry name" value="Tyr_phospatase_low_mol_wt"/>
</dbReference>
<keyword evidence="3" id="KW-0904">Protein phosphatase</keyword>
<dbReference type="EMBL" id="OAOP01000001">
    <property type="protein sequence ID" value="SNX66959.1"/>
    <property type="molecule type" value="Genomic_DNA"/>
</dbReference>
<gene>
    <name evidence="6" type="ORF">SAMN05877753_101273</name>
</gene>
<dbReference type="SUPFAM" id="SSF52788">
    <property type="entry name" value="Phosphotyrosine protein phosphatases I"/>
    <property type="match status" value="1"/>
</dbReference>
<dbReference type="PANTHER" id="PTHR11717:SF31">
    <property type="entry name" value="LOW MOLECULAR WEIGHT PROTEIN-TYROSINE-PHOSPHATASE ETP-RELATED"/>
    <property type="match status" value="1"/>
</dbReference>
<feature type="active site" description="Proton donor" evidence="4">
    <location>
        <position position="112"/>
    </location>
</feature>
<dbReference type="GO" id="GO:0004725">
    <property type="term" value="F:protein tyrosine phosphatase activity"/>
    <property type="evidence" value="ECO:0007669"/>
    <property type="project" value="InterPro"/>
</dbReference>
<dbReference type="InterPro" id="IPR036196">
    <property type="entry name" value="Ptyr_pPase_sf"/>
</dbReference>
<evidence type="ECO:0000256" key="4">
    <source>
        <dbReference type="PIRSR" id="PIRSR617867-1"/>
    </source>
</evidence>
<dbReference type="Gene3D" id="3.40.50.2300">
    <property type="match status" value="1"/>
</dbReference>
<keyword evidence="2" id="KW-0378">Hydrolase</keyword>
<dbReference type="PANTHER" id="PTHR11717">
    <property type="entry name" value="LOW MOLECULAR WEIGHT PROTEIN TYROSINE PHOSPHATASE"/>
    <property type="match status" value="1"/>
</dbReference>
<evidence type="ECO:0000256" key="3">
    <source>
        <dbReference type="ARBA" id="ARBA00022912"/>
    </source>
</evidence>
<feature type="active site" description="Nucleophile" evidence="4">
    <location>
        <position position="8"/>
    </location>
</feature>
<organism evidence="6 7">
    <name type="scientific">Bacillus oleivorans</name>
    <dbReference type="NCBI Taxonomy" id="1448271"/>
    <lineage>
        <taxon>Bacteria</taxon>
        <taxon>Bacillati</taxon>
        <taxon>Bacillota</taxon>
        <taxon>Bacilli</taxon>
        <taxon>Bacillales</taxon>
        <taxon>Bacillaceae</taxon>
        <taxon>Bacillus</taxon>
    </lineage>
</organism>
<evidence type="ECO:0000259" key="5">
    <source>
        <dbReference type="SMART" id="SM00226"/>
    </source>
</evidence>
<protein>
    <submittedName>
        <fullName evidence="6">Protein-tyrosine phosphatase</fullName>
    </submittedName>
</protein>
<name>A0A285CHH9_9BACI</name>
<accession>A0A285CHH9</accession>
<proteinExistence type="inferred from homology"/>
<dbReference type="Proteomes" id="UP000219546">
    <property type="component" value="Unassembled WGS sequence"/>
</dbReference>
<evidence type="ECO:0000313" key="7">
    <source>
        <dbReference type="Proteomes" id="UP000219546"/>
    </source>
</evidence>
<dbReference type="InterPro" id="IPR050438">
    <property type="entry name" value="LMW_PTPase"/>
</dbReference>
<dbReference type="Pfam" id="PF01451">
    <property type="entry name" value="LMWPc"/>
    <property type="match status" value="1"/>
</dbReference>
<dbReference type="SMART" id="SM00226">
    <property type="entry name" value="LMWPc"/>
    <property type="match status" value="1"/>
</dbReference>
<dbReference type="OrthoDB" id="9784339at2"/>
<evidence type="ECO:0000256" key="2">
    <source>
        <dbReference type="ARBA" id="ARBA00022801"/>
    </source>
</evidence>
<dbReference type="InterPro" id="IPR023485">
    <property type="entry name" value="Ptyr_pPase"/>
</dbReference>